<dbReference type="InterPro" id="IPR005227">
    <property type="entry name" value="YqgF"/>
</dbReference>
<dbReference type="SUPFAM" id="SSF53098">
    <property type="entry name" value="Ribonuclease H-like"/>
    <property type="match status" value="1"/>
</dbReference>
<dbReference type="InterPro" id="IPR012337">
    <property type="entry name" value="RNaseH-like_sf"/>
</dbReference>
<dbReference type="InterPro" id="IPR006641">
    <property type="entry name" value="YqgF/RNaseH-like_dom"/>
</dbReference>
<evidence type="ECO:0000256" key="3">
    <source>
        <dbReference type="ARBA" id="ARBA00022722"/>
    </source>
</evidence>
<feature type="domain" description="YqgF/RNase H-like" evidence="7">
    <location>
        <begin position="22"/>
        <end position="128"/>
    </location>
</feature>
<comment type="caution">
    <text evidence="8">The sequence shown here is derived from an EMBL/GenBank/DDBJ whole genome shotgun (WGS) entry which is preliminary data.</text>
</comment>
<dbReference type="EMBL" id="DSMG01000084">
    <property type="protein sequence ID" value="HDX31523.1"/>
    <property type="molecule type" value="Genomic_DNA"/>
</dbReference>
<evidence type="ECO:0000256" key="5">
    <source>
        <dbReference type="HAMAP-Rule" id="MF_00651"/>
    </source>
</evidence>
<feature type="region of interest" description="Disordered" evidence="6">
    <location>
        <begin position="151"/>
        <end position="172"/>
    </location>
</feature>
<feature type="compositionally biased region" description="Basic residues" evidence="6">
    <location>
        <begin position="152"/>
        <end position="161"/>
    </location>
</feature>
<dbReference type="InterPro" id="IPR037027">
    <property type="entry name" value="YqgF/RNaseH-like_dom_sf"/>
</dbReference>
<comment type="subcellular location">
    <subcellularLocation>
        <location evidence="5">Cytoplasm</location>
    </subcellularLocation>
</comment>
<dbReference type="SMART" id="SM00732">
    <property type="entry name" value="YqgFc"/>
    <property type="match status" value="1"/>
</dbReference>
<dbReference type="HAMAP" id="MF_00651">
    <property type="entry name" value="Nuclease_YqgF"/>
    <property type="match status" value="1"/>
</dbReference>
<sequence>MSGMASDIERAAQSSQQAAPAGKLMSLDVGQARIGVAVCDPLQLGARPLTVIQCHGEDEDFATLARLVQQEEIQAIICGLPLNMDGSEGPQAQSVRGWAQRLAQALRQTLRTVPPILFWDERLSSYEAQSLLAAQAQSEEKAARIAHLALPKSRRDKRRQRTGQQRKGQKSHIADDAVAAAVILQSYLDACKAARTGVESLIDYGRVE</sequence>
<comment type="function">
    <text evidence="5">Could be a nuclease involved in processing of the 5'-end of pre-16S rRNA.</text>
</comment>
<dbReference type="PANTHER" id="PTHR33317">
    <property type="entry name" value="POLYNUCLEOTIDYL TRANSFERASE, RIBONUCLEASE H-LIKE SUPERFAMILY PROTEIN"/>
    <property type="match status" value="1"/>
</dbReference>
<proteinExistence type="inferred from homology"/>
<dbReference type="EC" id="3.1.-.-" evidence="5"/>
<name>A0A7C1JAK8_9CHLR</name>
<gene>
    <name evidence="8" type="primary">ruvX</name>
    <name evidence="8" type="ORF">ENQ20_08505</name>
</gene>
<keyword evidence="1 5" id="KW-0963">Cytoplasm</keyword>
<organism evidence="8">
    <name type="scientific">Caldilinea aerophila</name>
    <dbReference type="NCBI Taxonomy" id="133453"/>
    <lineage>
        <taxon>Bacteria</taxon>
        <taxon>Bacillati</taxon>
        <taxon>Chloroflexota</taxon>
        <taxon>Caldilineae</taxon>
        <taxon>Caldilineales</taxon>
        <taxon>Caldilineaceae</taxon>
        <taxon>Caldilinea</taxon>
    </lineage>
</organism>
<accession>A0A7C1JAK8</accession>
<reference evidence="8" key="1">
    <citation type="journal article" date="2020" name="mSystems">
        <title>Genome- and Community-Level Interaction Insights into Carbon Utilization and Element Cycling Functions of Hydrothermarchaeota in Hydrothermal Sediment.</title>
        <authorList>
            <person name="Zhou Z."/>
            <person name="Liu Y."/>
            <person name="Xu W."/>
            <person name="Pan J."/>
            <person name="Luo Z.H."/>
            <person name="Li M."/>
        </authorList>
    </citation>
    <scope>NUCLEOTIDE SEQUENCE [LARGE SCALE GENOMIC DNA]</scope>
    <source>
        <strain evidence="8">SpSt-289</strain>
    </source>
</reference>
<evidence type="ECO:0000256" key="2">
    <source>
        <dbReference type="ARBA" id="ARBA00022517"/>
    </source>
</evidence>
<dbReference type="GO" id="GO:0000967">
    <property type="term" value="P:rRNA 5'-end processing"/>
    <property type="evidence" value="ECO:0007669"/>
    <property type="project" value="UniProtKB-UniRule"/>
</dbReference>
<dbReference type="Pfam" id="PF03652">
    <property type="entry name" value="RuvX"/>
    <property type="match status" value="1"/>
</dbReference>
<comment type="similarity">
    <text evidence="5">Belongs to the YqgF HJR family.</text>
</comment>
<evidence type="ECO:0000259" key="7">
    <source>
        <dbReference type="SMART" id="SM00732"/>
    </source>
</evidence>
<dbReference type="NCBIfam" id="TIGR00250">
    <property type="entry name" value="RNAse_H_YqgF"/>
    <property type="match status" value="1"/>
</dbReference>
<evidence type="ECO:0000256" key="1">
    <source>
        <dbReference type="ARBA" id="ARBA00022490"/>
    </source>
</evidence>
<dbReference type="GO" id="GO:0004518">
    <property type="term" value="F:nuclease activity"/>
    <property type="evidence" value="ECO:0007669"/>
    <property type="project" value="UniProtKB-KW"/>
</dbReference>
<keyword evidence="4 5" id="KW-0378">Hydrolase</keyword>
<evidence type="ECO:0000313" key="8">
    <source>
        <dbReference type="EMBL" id="HDX31523.1"/>
    </source>
</evidence>
<dbReference type="CDD" id="cd16964">
    <property type="entry name" value="YqgF"/>
    <property type="match status" value="1"/>
</dbReference>
<evidence type="ECO:0000256" key="4">
    <source>
        <dbReference type="ARBA" id="ARBA00022801"/>
    </source>
</evidence>
<keyword evidence="2 5" id="KW-0690">Ribosome biogenesis</keyword>
<dbReference type="AlphaFoldDB" id="A0A7C1JAK8"/>
<dbReference type="Gene3D" id="3.30.420.140">
    <property type="entry name" value="YqgF/RNase H-like domain"/>
    <property type="match status" value="1"/>
</dbReference>
<dbReference type="PANTHER" id="PTHR33317:SF4">
    <property type="entry name" value="POLYNUCLEOTIDYL TRANSFERASE, RIBONUCLEASE H-LIKE SUPERFAMILY PROTEIN"/>
    <property type="match status" value="1"/>
</dbReference>
<keyword evidence="3 5" id="KW-0540">Nuclease</keyword>
<dbReference type="GO" id="GO:0005829">
    <property type="term" value="C:cytosol"/>
    <property type="evidence" value="ECO:0007669"/>
    <property type="project" value="TreeGrafter"/>
</dbReference>
<evidence type="ECO:0000256" key="6">
    <source>
        <dbReference type="SAM" id="MobiDB-lite"/>
    </source>
</evidence>
<dbReference type="GO" id="GO:0016788">
    <property type="term" value="F:hydrolase activity, acting on ester bonds"/>
    <property type="evidence" value="ECO:0007669"/>
    <property type="project" value="UniProtKB-UniRule"/>
</dbReference>
<protein>
    <recommendedName>
        <fullName evidence="5">Putative pre-16S rRNA nuclease</fullName>
        <ecNumber evidence="5">3.1.-.-</ecNumber>
    </recommendedName>
</protein>